<keyword evidence="6" id="KW-1185">Reference proteome</keyword>
<dbReference type="CDD" id="cd03819">
    <property type="entry name" value="GT4_WavL-like"/>
    <property type="match status" value="1"/>
</dbReference>
<dbReference type="GO" id="GO:0016757">
    <property type="term" value="F:glycosyltransferase activity"/>
    <property type="evidence" value="ECO:0007669"/>
    <property type="project" value="UniProtKB-KW"/>
</dbReference>
<proteinExistence type="predicted"/>
<dbReference type="PANTHER" id="PTHR12526:SF510">
    <property type="entry name" value="D-INOSITOL 3-PHOSPHATE GLYCOSYLTRANSFERASE"/>
    <property type="match status" value="1"/>
</dbReference>
<evidence type="ECO:0000259" key="3">
    <source>
        <dbReference type="Pfam" id="PF00534"/>
    </source>
</evidence>
<evidence type="ECO:0000313" key="6">
    <source>
        <dbReference type="Proteomes" id="UP000018542"/>
    </source>
</evidence>
<dbReference type="EMBL" id="CP006912">
    <property type="protein sequence ID" value="AHB47621.1"/>
    <property type="molecule type" value="Genomic_DNA"/>
</dbReference>
<dbReference type="PANTHER" id="PTHR12526">
    <property type="entry name" value="GLYCOSYLTRANSFERASE"/>
    <property type="match status" value="1"/>
</dbReference>
<feature type="domain" description="Glycosyltransferase subfamily 4-like N-terminal" evidence="4">
    <location>
        <begin position="17"/>
        <end position="172"/>
    </location>
</feature>
<evidence type="ECO:0000259" key="4">
    <source>
        <dbReference type="Pfam" id="PF13439"/>
    </source>
</evidence>
<dbReference type="Gene3D" id="3.40.50.2000">
    <property type="entry name" value="Glycogen Phosphorylase B"/>
    <property type="match status" value="2"/>
</dbReference>
<evidence type="ECO:0000313" key="5">
    <source>
        <dbReference type="EMBL" id="AHB47621.1"/>
    </source>
</evidence>
<dbReference type="KEGG" id="hni:W911_03050"/>
<reference evidence="5 6" key="1">
    <citation type="journal article" date="2014" name="Genome Announc.">
        <title>Complete Genome Sequence of Hyphomicrobium nitrativorans Strain NL23, a Denitrifying Bacterium Isolated from Biofilm of a Methanol-Fed Denitrification System Treating Seawater at the Montreal Biodome.</title>
        <authorList>
            <person name="Martineau C."/>
            <person name="Villeneuve C."/>
            <person name="Mauffrey F."/>
            <person name="Villemur R."/>
        </authorList>
    </citation>
    <scope>NUCLEOTIDE SEQUENCE [LARGE SCALE GENOMIC DNA]</scope>
    <source>
        <strain evidence="5">NL23</strain>
    </source>
</reference>
<gene>
    <name evidence="5" type="ORF">W911_03050</name>
</gene>
<feature type="domain" description="Glycosyl transferase family 1" evidence="3">
    <location>
        <begin position="186"/>
        <end position="359"/>
    </location>
</feature>
<dbReference type="Proteomes" id="UP000018542">
    <property type="component" value="Chromosome"/>
</dbReference>
<dbReference type="InterPro" id="IPR028098">
    <property type="entry name" value="Glyco_trans_4-like_N"/>
</dbReference>
<dbReference type="Pfam" id="PF00534">
    <property type="entry name" value="Glycos_transf_1"/>
    <property type="match status" value="1"/>
</dbReference>
<dbReference type="InterPro" id="IPR001296">
    <property type="entry name" value="Glyco_trans_1"/>
</dbReference>
<keyword evidence="1" id="KW-0328">Glycosyltransferase</keyword>
<dbReference type="STRING" id="1029756.W911_03050"/>
<dbReference type="Pfam" id="PF13439">
    <property type="entry name" value="Glyco_transf_4"/>
    <property type="match status" value="1"/>
</dbReference>
<keyword evidence="2 5" id="KW-0808">Transferase</keyword>
<protein>
    <submittedName>
        <fullName evidence="5">Glycosyl transferase</fullName>
    </submittedName>
</protein>
<dbReference type="RefSeq" id="WP_023786033.1">
    <property type="nucleotide sequence ID" value="NC_022997.1"/>
</dbReference>
<accession>V5SA50</accession>
<organism evidence="5 6">
    <name type="scientific">Hyphomicrobium nitrativorans NL23</name>
    <dbReference type="NCBI Taxonomy" id="1029756"/>
    <lineage>
        <taxon>Bacteria</taxon>
        <taxon>Pseudomonadati</taxon>
        <taxon>Pseudomonadota</taxon>
        <taxon>Alphaproteobacteria</taxon>
        <taxon>Hyphomicrobiales</taxon>
        <taxon>Hyphomicrobiaceae</taxon>
        <taxon>Hyphomicrobium</taxon>
    </lineage>
</organism>
<dbReference type="SUPFAM" id="SSF53756">
    <property type="entry name" value="UDP-Glycosyltransferase/glycogen phosphorylase"/>
    <property type="match status" value="1"/>
</dbReference>
<dbReference type="OrthoDB" id="5147801at2"/>
<dbReference type="HOGENOM" id="CLU_009583_0_3_5"/>
<name>V5SA50_9HYPH</name>
<sequence length="388" mass="42665">MENRITVLQIIPRMRAGGAELGCLQVAEALVEAGHRSFVASEGGRMVEAIEAAGATHITMPLASKNPFVMWRNSKRLIDIIRAERVDIIHARSRAPAWSALRAARVTGIRFVTTYHSEYSERGRIKRFYNGVMARADRVVSVSDNMRGLIQSRYGLPLDRIPVIHRAFDPARFDPAAVTPERLDALRAQIGIRPEDRIVLLPGRITRRKSQAHLIEAAGILKARGIENFVCVFAGEVEKQDYMAELDRRTRALGLTERVRFPGNVSDMAALYRLAAVSLNISEFEGLPRVALEAQAMGVPVIVSDTGPGREVALTAPDAPPEAATGLRVPFAQPPALAEALGELLGWPEPQRAAMGARAAAHVRSRYTLDRLTRGYLAVYRELMGQNA</sequence>
<dbReference type="PATRIC" id="fig|1029756.8.peg.642"/>
<evidence type="ECO:0000256" key="2">
    <source>
        <dbReference type="ARBA" id="ARBA00022679"/>
    </source>
</evidence>
<evidence type="ECO:0000256" key="1">
    <source>
        <dbReference type="ARBA" id="ARBA00022676"/>
    </source>
</evidence>
<dbReference type="AlphaFoldDB" id="V5SA50"/>